<sequence>MIRKTHQHLAPLKSDQLRNEEALLTVLSKVERIINNRPLTRTPNNSDFGALTPSPLFHLREQLPCIPQDSPSLNQEAAMNRINREIHSAPLSRALSRLRGQKAHPIKVSGVTVKLTTAAFSADMLKRRPIGYIIPFRCFGSAMDLQTNRSRVIQSQSAFSQCLVPIQQTLEKRKACSCCSIASRLLTVEHHNPIHVLEVEQRRQHWGERRASDWDCDQILNNGSWMRTMSPCMNNITLKKCTNRLYDAVETDLFGEITTPNRIVSELPPKDVYRLIPMNTLRRSYSESYSSKRPTNELSFLKEQQSFL</sequence>
<protein>
    <submittedName>
        <fullName evidence="1">Uncharacterized protein</fullName>
    </submittedName>
</protein>
<evidence type="ECO:0000313" key="2">
    <source>
        <dbReference type="Proteomes" id="UP000728185"/>
    </source>
</evidence>
<reference evidence="1" key="1">
    <citation type="submission" date="2019-05" db="EMBL/GenBank/DDBJ databases">
        <title>Annotation for the trematode Fasciolopsis buski.</title>
        <authorList>
            <person name="Choi Y.-J."/>
        </authorList>
    </citation>
    <scope>NUCLEOTIDE SEQUENCE</scope>
    <source>
        <strain evidence="1">HT</strain>
        <tissue evidence="1">Whole worm</tissue>
    </source>
</reference>
<comment type="caution">
    <text evidence="1">The sequence shown here is derived from an EMBL/GenBank/DDBJ whole genome shotgun (WGS) entry which is preliminary data.</text>
</comment>
<gene>
    <name evidence="1" type="ORF">FBUS_07706</name>
</gene>
<accession>A0A8E0RNQ0</accession>
<organism evidence="1 2">
    <name type="scientific">Fasciolopsis buskii</name>
    <dbReference type="NCBI Taxonomy" id="27845"/>
    <lineage>
        <taxon>Eukaryota</taxon>
        <taxon>Metazoa</taxon>
        <taxon>Spiralia</taxon>
        <taxon>Lophotrochozoa</taxon>
        <taxon>Platyhelminthes</taxon>
        <taxon>Trematoda</taxon>
        <taxon>Digenea</taxon>
        <taxon>Plagiorchiida</taxon>
        <taxon>Echinostomata</taxon>
        <taxon>Echinostomatoidea</taxon>
        <taxon>Fasciolidae</taxon>
        <taxon>Fasciolopsis</taxon>
    </lineage>
</organism>
<dbReference type="OrthoDB" id="10049357at2759"/>
<evidence type="ECO:0000313" key="1">
    <source>
        <dbReference type="EMBL" id="KAA0188522.1"/>
    </source>
</evidence>
<proteinExistence type="predicted"/>
<keyword evidence="2" id="KW-1185">Reference proteome</keyword>
<dbReference type="AlphaFoldDB" id="A0A8E0RNQ0"/>
<dbReference type="EMBL" id="LUCM01008371">
    <property type="protein sequence ID" value="KAA0188522.1"/>
    <property type="molecule type" value="Genomic_DNA"/>
</dbReference>
<dbReference type="Proteomes" id="UP000728185">
    <property type="component" value="Unassembled WGS sequence"/>
</dbReference>
<name>A0A8E0RNQ0_9TREM</name>